<dbReference type="AlphaFoldDB" id="A0A0D0PD05"/>
<dbReference type="SUPFAM" id="SSF52210">
    <property type="entry name" value="Succinyl-CoA synthetase domains"/>
    <property type="match status" value="2"/>
</dbReference>
<dbReference type="InterPro" id="IPR016102">
    <property type="entry name" value="Succinyl-CoA_synth-like"/>
</dbReference>
<dbReference type="GO" id="GO:0006099">
    <property type="term" value="P:tricarboxylic acid cycle"/>
    <property type="evidence" value="ECO:0007669"/>
    <property type="project" value="UniProtKB-KW"/>
</dbReference>
<dbReference type="Gene3D" id="3.30.1490.20">
    <property type="entry name" value="ATP-grasp fold, A domain"/>
    <property type="match status" value="1"/>
</dbReference>
<dbReference type="PROSITE" id="PS50975">
    <property type="entry name" value="ATP_GRASP"/>
    <property type="match status" value="1"/>
</dbReference>
<gene>
    <name evidence="4" type="ORF">Wenmar_01688</name>
</gene>
<accession>A0A0D0PD05</accession>
<keyword evidence="5" id="KW-1185">Reference proteome</keyword>
<organism evidence="4 5">
    <name type="scientific">Wenxinia marina DSM 24838</name>
    <dbReference type="NCBI Taxonomy" id="1123501"/>
    <lineage>
        <taxon>Bacteria</taxon>
        <taxon>Pseudomonadati</taxon>
        <taxon>Pseudomonadota</taxon>
        <taxon>Alphaproteobacteria</taxon>
        <taxon>Rhodobacterales</taxon>
        <taxon>Roseobacteraceae</taxon>
        <taxon>Wenxinia</taxon>
    </lineage>
</organism>
<dbReference type="Pfam" id="PF13549">
    <property type="entry name" value="ATP-grasp_5"/>
    <property type="match status" value="1"/>
</dbReference>
<dbReference type="GO" id="GO:0005524">
    <property type="term" value="F:ATP binding"/>
    <property type="evidence" value="ECO:0007669"/>
    <property type="project" value="UniProtKB-UniRule"/>
</dbReference>
<keyword evidence="2" id="KW-0547">Nucleotide-binding</keyword>
<dbReference type="InterPro" id="IPR036291">
    <property type="entry name" value="NAD(P)-bd_dom_sf"/>
</dbReference>
<evidence type="ECO:0000313" key="4">
    <source>
        <dbReference type="EMBL" id="KIQ69326.1"/>
    </source>
</evidence>
<sequence>MSADPRASARAMTDALSRLLRPRSVAVIGGGTWALNVIRECRKIGFAGELWPVHPSKAEVGGLPAVPSVAELPGAPDAAFVGVNREATVGVVRDLAVRGAGGAVCFASGFAESVAETGDGADLQAALVAAAGEMAILGPNCYGYLNALDGAALWPDQHGLVRVERGVAIVTQSSNIALNLTMQRRGLPLAYVVTVGNQALAGLPEVGRALLADDRVTALGLHIEGVGDVAGLEALARYAHEVGKPVVALKIGASEQARAATVSHTASLAGSDAGGRALLRRLGFGQVGSLTALMETLKLLHVHGPLPHAGIVSLSCSGGEASLMADSAEGTGVTFPPLTEGQRSGLRGALGPKVALANPLDYHTYIWGDADALRRTFTAAMAPHLAMGCVVLDFPRDDRCRPAEWPMVVDAVEAAGRASGVPMGLVASVPECLTEALAEDAMARAIVPFAGIPEALEAIAVAALVRAPGEPVLSSGPLEGEAELLSETDAKTALAAHGLDVPRYRRAVSPAEAAEAAAALGFPVVLKGEGAAHKTEAGLVALGLTSAAGVEDAATQMAAPGYLVEEMISGGVAELLVGVLRDPAHGFVLTVGAGGTLAELLQDTASLLLPATVAEMDAALDSLCTGPLLRGYRGRPAARRDAIHAALLSLQSYVAANAATIEEVEINPLICTPTRAVAADALIRKVMP</sequence>
<dbReference type="Pfam" id="PF13380">
    <property type="entry name" value="CoA_binding_2"/>
    <property type="match status" value="1"/>
</dbReference>
<evidence type="ECO:0000256" key="2">
    <source>
        <dbReference type="PROSITE-ProRule" id="PRU00409"/>
    </source>
</evidence>
<dbReference type="SUPFAM" id="SSF51735">
    <property type="entry name" value="NAD(P)-binding Rossmann-fold domains"/>
    <property type="match status" value="1"/>
</dbReference>
<dbReference type="eggNOG" id="COG1042">
    <property type="taxonomic scope" value="Bacteria"/>
</dbReference>
<dbReference type="Proteomes" id="UP000035100">
    <property type="component" value="Unassembled WGS sequence"/>
</dbReference>
<dbReference type="SMART" id="SM00881">
    <property type="entry name" value="CoA_binding"/>
    <property type="match status" value="1"/>
</dbReference>
<dbReference type="InterPro" id="IPR011761">
    <property type="entry name" value="ATP-grasp"/>
</dbReference>
<dbReference type="EMBL" id="AONG01000009">
    <property type="protein sequence ID" value="KIQ69326.1"/>
    <property type="molecule type" value="Genomic_DNA"/>
</dbReference>
<dbReference type="InterPro" id="IPR032875">
    <property type="entry name" value="Succ_CoA_lig_flav_dom"/>
</dbReference>
<dbReference type="SUPFAM" id="SSF56059">
    <property type="entry name" value="Glutathione synthetase ATP-binding domain-like"/>
    <property type="match status" value="1"/>
</dbReference>
<dbReference type="InterPro" id="IPR013815">
    <property type="entry name" value="ATP_grasp_subdomain_1"/>
</dbReference>
<proteinExistence type="predicted"/>
<dbReference type="PANTHER" id="PTHR42793">
    <property type="entry name" value="COA BINDING DOMAIN CONTAINING PROTEIN"/>
    <property type="match status" value="1"/>
</dbReference>
<keyword evidence="1" id="KW-0816">Tricarboxylic acid cycle</keyword>
<dbReference type="Gene3D" id="3.40.50.720">
    <property type="entry name" value="NAD(P)-binding Rossmann-like Domain"/>
    <property type="match status" value="1"/>
</dbReference>
<dbReference type="STRING" id="1123501.Wenmar_01688"/>
<keyword evidence="2" id="KW-0067">ATP-binding</keyword>
<evidence type="ECO:0000256" key="1">
    <source>
        <dbReference type="ARBA" id="ARBA00022532"/>
    </source>
</evidence>
<dbReference type="InterPro" id="IPR003781">
    <property type="entry name" value="CoA-bd"/>
</dbReference>
<dbReference type="Gene3D" id="3.40.50.261">
    <property type="entry name" value="Succinyl-CoA synthetase domains"/>
    <property type="match status" value="2"/>
</dbReference>
<dbReference type="Pfam" id="PF13607">
    <property type="entry name" value="Succ_CoA_lig"/>
    <property type="match status" value="1"/>
</dbReference>
<evidence type="ECO:0000259" key="3">
    <source>
        <dbReference type="PROSITE" id="PS50975"/>
    </source>
</evidence>
<dbReference type="Gene3D" id="3.30.470.20">
    <property type="entry name" value="ATP-grasp fold, B domain"/>
    <property type="match status" value="1"/>
</dbReference>
<comment type="caution">
    <text evidence="4">The sequence shown here is derived from an EMBL/GenBank/DDBJ whole genome shotgun (WGS) entry which is preliminary data.</text>
</comment>
<dbReference type="GO" id="GO:0046872">
    <property type="term" value="F:metal ion binding"/>
    <property type="evidence" value="ECO:0007669"/>
    <property type="project" value="InterPro"/>
</dbReference>
<protein>
    <submittedName>
        <fullName evidence="4">Acyl-CoA synthetase (NDP forming)</fullName>
    </submittedName>
</protein>
<name>A0A0D0PD05_9RHOB</name>
<dbReference type="PATRIC" id="fig|1123501.6.peg.1779"/>
<reference evidence="4 5" key="1">
    <citation type="submission" date="2013-01" db="EMBL/GenBank/DDBJ databases">
        <authorList>
            <person name="Fiebig A."/>
            <person name="Goeker M."/>
            <person name="Klenk H.-P.P."/>
        </authorList>
    </citation>
    <scope>NUCLEOTIDE SEQUENCE [LARGE SCALE GENOMIC DNA]</scope>
    <source>
        <strain evidence="4 5">DSM 24838</strain>
    </source>
</reference>
<dbReference type="PANTHER" id="PTHR42793:SF4">
    <property type="entry name" value="BLL6376 PROTEIN"/>
    <property type="match status" value="1"/>
</dbReference>
<evidence type="ECO:0000313" key="5">
    <source>
        <dbReference type="Proteomes" id="UP000035100"/>
    </source>
</evidence>
<feature type="domain" description="ATP-grasp" evidence="3">
    <location>
        <begin position="491"/>
        <end position="527"/>
    </location>
</feature>